<evidence type="ECO:0000259" key="2">
    <source>
        <dbReference type="PROSITE" id="PS50211"/>
    </source>
</evidence>
<dbReference type="PANTHER" id="PTHR28245:SF1">
    <property type="entry name" value="ARF3-INTERACTING PROTEIN 1"/>
    <property type="match status" value="1"/>
</dbReference>
<dbReference type="Pfam" id="PF08616">
    <property type="entry name" value="SPA"/>
    <property type="match status" value="1"/>
</dbReference>
<sequence>MQTSPSAGLLASTSSQSIAVPRQFRPGAHVEYVLLAEFDIDQGSVLRHQYPCPTGTDEHLLAEHMLPDGAHDRPEDWTVFYLGQIPPLTVDRALLAKTRTELKGKGKAIDGDEAHVEAGEEENGLLHVMSLVRTKKDASVRRGALVKALAVVTRNPYIQIFKPALLFALEDYFNNPSLSVLSHLYDSLNSMDTSGLPSLTRDERLVLRNSERKDLFEEKFLAAAAAAADLAEESGGGRAQSPKRRVASGGSALALGDVGPGHGEEVLPSSRPASTEGSEQLRGIPSSDSLASASFGSAHSPSVGASAAASRDDLPLHGGRSSRANTINSMDDGRSGWSQTYASAVPPPPLPNRQSSGAATTKSAESSSRSQASPTMSHRVGGAGARPKDTHFFETKVVYNGISIPVKIPLAIFPSEIGDYSLIKLVQTFSGPTSLAPGPILPQLHTSGSNTPAVIVLLNAILTGHRVVFLGHQQPAGRVAELVLAACALASGSGAVLQGFEERAFPYTNLSNLDNLQNVPGFIAGVCNPAFADRPSWWDVLCNLETGKVVVSKELKPSATAAIGSQTNGSRNTIGRASDFANWASANGGPGARDGVDELGMLNGPANQGGPSGRAADGKGESPDSVFMDEASFAPISNAIQSHYGESVIRARFTDYIYRFVRLASRHEEESTSSTSIGYPCSAFTSGANGGYGAQPSLGSGVVFVDEAAGQRELAINSARIDGWMKTPSYKLYQQSFRQQLRETSMPGFDLMHQVGRLRQSRLVSSSEAVLIFQTLAESVRTDEQVIALLAHFPSHFGGLLPLAFGFFHASPKVRHLTLDLFDQLGAHPTGAKLVSTLNAFHRIAYARLSAERQALLEQLRADQQPQPRDAKVVRERETTVTLQSFAAEVSA</sequence>
<gene>
    <name evidence="3" type="ORF">Rt10032_c03g1574</name>
</gene>
<feature type="domain" description="UDENN" evidence="2">
    <location>
        <begin position="31"/>
        <end position="673"/>
    </location>
</feature>
<name>A0A511KAZ1_RHOTO</name>
<dbReference type="PANTHER" id="PTHR28245">
    <property type="entry name" value="ARF3-INTERACTING PROTEIN 1"/>
    <property type="match status" value="1"/>
</dbReference>
<evidence type="ECO:0000313" key="4">
    <source>
        <dbReference type="Proteomes" id="UP000321518"/>
    </source>
</evidence>
<proteinExistence type="predicted"/>
<dbReference type="InterPro" id="IPR052809">
    <property type="entry name" value="Actin_polarity_regulatory"/>
</dbReference>
<comment type="caution">
    <text evidence="3">The sequence shown here is derived from an EMBL/GenBank/DDBJ whole genome shotgun (WGS) entry which is preliminary data.</text>
</comment>
<dbReference type="OrthoDB" id="66409at2759"/>
<dbReference type="EMBL" id="BJWK01000003">
    <property type="protein sequence ID" value="GEM07557.1"/>
    <property type="molecule type" value="Genomic_DNA"/>
</dbReference>
<dbReference type="InterPro" id="IPR037516">
    <property type="entry name" value="Tripartite_DENN"/>
</dbReference>
<dbReference type="GO" id="GO:0005886">
    <property type="term" value="C:plasma membrane"/>
    <property type="evidence" value="ECO:0007669"/>
    <property type="project" value="TreeGrafter"/>
</dbReference>
<protein>
    <submittedName>
        <fullName evidence="3">MesA protein</fullName>
    </submittedName>
</protein>
<feature type="region of interest" description="Disordered" evidence="1">
    <location>
        <begin position="232"/>
        <end position="387"/>
    </location>
</feature>
<dbReference type="AlphaFoldDB" id="A0A511KAZ1"/>
<dbReference type="Pfam" id="PF07792">
    <property type="entry name" value="Afi1"/>
    <property type="match status" value="1"/>
</dbReference>
<accession>A0A511KAZ1</accession>
<reference evidence="3 4" key="1">
    <citation type="submission" date="2019-07" db="EMBL/GenBank/DDBJ databases">
        <title>Rhodotorula toruloides NBRC10032 genome sequencing.</title>
        <authorList>
            <person name="Shida Y."/>
            <person name="Takaku H."/>
            <person name="Ogasawara W."/>
            <person name="Mori K."/>
        </authorList>
    </citation>
    <scope>NUCLEOTIDE SEQUENCE [LARGE SCALE GENOMIC DNA]</scope>
    <source>
        <strain evidence="3 4">NBRC10032</strain>
    </source>
</reference>
<organism evidence="3 4">
    <name type="scientific">Rhodotorula toruloides</name>
    <name type="common">Yeast</name>
    <name type="synonym">Rhodosporidium toruloides</name>
    <dbReference type="NCBI Taxonomy" id="5286"/>
    <lineage>
        <taxon>Eukaryota</taxon>
        <taxon>Fungi</taxon>
        <taxon>Dikarya</taxon>
        <taxon>Basidiomycota</taxon>
        <taxon>Pucciniomycotina</taxon>
        <taxon>Microbotryomycetes</taxon>
        <taxon>Sporidiobolales</taxon>
        <taxon>Sporidiobolaceae</taxon>
        <taxon>Rhodotorula</taxon>
    </lineage>
</organism>
<evidence type="ECO:0000313" key="3">
    <source>
        <dbReference type="EMBL" id="GEM07557.1"/>
    </source>
</evidence>
<feature type="compositionally biased region" description="Low complexity" evidence="1">
    <location>
        <begin position="286"/>
        <end position="298"/>
    </location>
</feature>
<dbReference type="Proteomes" id="UP000321518">
    <property type="component" value="Unassembled WGS sequence"/>
</dbReference>
<feature type="compositionally biased region" description="Low complexity" evidence="1">
    <location>
        <begin position="355"/>
        <end position="375"/>
    </location>
</feature>
<evidence type="ECO:0000256" key="1">
    <source>
        <dbReference type="SAM" id="MobiDB-lite"/>
    </source>
</evidence>
<dbReference type="InterPro" id="IPR012860">
    <property type="entry name" value="Afi1_N"/>
</dbReference>
<dbReference type="GO" id="GO:0051666">
    <property type="term" value="P:actin cortical patch localization"/>
    <property type="evidence" value="ECO:0007669"/>
    <property type="project" value="TreeGrafter"/>
</dbReference>
<dbReference type="PROSITE" id="PS50211">
    <property type="entry name" value="DENN"/>
    <property type="match status" value="1"/>
</dbReference>
<feature type="region of interest" description="Disordered" evidence="1">
    <location>
        <begin position="592"/>
        <end position="624"/>
    </location>
</feature>